<keyword evidence="2" id="KW-1185">Reference proteome</keyword>
<organism evidence="1 2">
    <name type="scientific">Solimicrobium silvestre</name>
    <dbReference type="NCBI Taxonomy" id="2099400"/>
    <lineage>
        <taxon>Bacteria</taxon>
        <taxon>Pseudomonadati</taxon>
        <taxon>Pseudomonadota</taxon>
        <taxon>Betaproteobacteria</taxon>
        <taxon>Burkholderiales</taxon>
        <taxon>Oxalobacteraceae</taxon>
        <taxon>Solimicrobium</taxon>
    </lineage>
</organism>
<evidence type="ECO:0000313" key="2">
    <source>
        <dbReference type="Proteomes" id="UP000237839"/>
    </source>
</evidence>
<dbReference type="Proteomes" id="UP000237839">
    <property type="component" value="Unassembled WGS sequence"/>
</dbReference>
<sequence>MHCVFIQLVGLKCNAQHSSCEHILLNCIFAFITMQAEVYSTSKLSNVSTRRVSVANKCLKAGSNLNYLGTLLGLAIYYFMRLPLVDDVFTRSSYSGYLSLPQSQIL</sequence>
<comment type="caution">
    <text evidence="1">The sequence shown here is derived from an EMBL/GenBank/DDBJ whole genome shotgun (WGS) entry which is preliminary data.</text>
</comment>
<gene>
    <name evidence="1" type="ORF">S2091_2322</name>
</gene>
<protein>
    <submittedName>
        <fullName evidence="1">Uncharacterized protein</fullName>
    </submittedName>
</protein>
<dbReference type="EMBL" id="PUGF01000010">
    <property type="protein sequence ID" value="PRC92905.1"/>
    <property type="molecule type" value="Genomic_DNA"/>
</dbReference>
<evidence type="ECO:0000313" key="1">
    <source>
        <dbReference type="EMBL" id="PRC92905.1"/>
    </source>
</evidence>
<reference evidence="1 2" key="1">
    <citation type="submission" date="2018-02" db="EMBL/GenBank/DDBJ databases">
        <title>Solimicrobium silvestre gen. nov., sp. nov., isolated from alpine forest soil.</title>
        <authorList>
            <person name="Margesin R."/>
            <person name="Albuquerque L."/>
            <person name="Zhang D.-C."/>
            <person name="Froufe H.J.C."/>
            <person name="Severino R."/>
            <person name="Roxo I."/>
            <person name="Egas C."/>
            <person name="Da Costa M.S."/>
        </authorList>
    </citation>
    <scope>NUCLEOTIDE SEQUENCE [LARGE SCALE GENOMIC DNA]</scope>
    <source>
        <strain evidence="1 2">S20-91</strain>
    </source>
</reference>
<accession>A0A2S9GYU9</accession>
<name>A0A2S9GYU9_9BURK</name>
<dbReference type="AlphaFoldDB" id="A0A2S9GYU9"/>
<proteinExistence type="predicted"/>